<dbReference type="EMBL" id="JAVDQK010000007">
    <property type="protein sequence ID" value="MDR6219564.1"/>
    <property type="molecule type" value="Genomic_DNA"/>
</dbReference>
<dbReference type="Gene3D" id="3.90.280.10">
    <property type="entry name" value="PEBP-like"/>
    <property type="match status" value="1"/>
</dbReference>
<gene>
    <name evidence="2" type="ORF">J2Y00_003167</name>
</gene>
<dbReference type="Pfam" id="PF01161">
    <property type="entry name" value="PBP"/>
    <property type="match status" value="1"/>
</dbReference>
<sequence length="88" mass="8951">MNWTGGHAGTQVRVLTTDDPNAPTGSGFRHWAVFSIPTSATGLAQGVGNPGSTLHAVATQLNNGSGQRSFSGCRSVIPRTAACSRGAL</sequence>
<evidence type="ECO:0000313" key="3">
    <source>
        <dbReference type="Proteomes" id="UP001185331"/>
    </source>
</evidence>
<feature type="region of interest" description="Disordered" evidence="1">
    <location>
        <begin position="1"/>
        <end position="21"/>
    </location>
</feature>
<dbReference type="RefSeq" id="WP_309850069.1">
    <property type="nucleotide sequence ID" value="NZ_JAVDQJ010000001.1"/>
</dbReference>
<proteinExistence type="predicted"/>
<evidence type="ECO:0000313" key="2">
    <source>
        <dbReference type="EMBL" id="MDR6219564.1"/>
    </source>
</evidence>
<reference evidence="2" key="1">
    <citation type="submission" date="2023-07" db="EMBL/GenBank/DDBJ databases">
        <title>Sorghum-associated microbial communities from plants grown in Nebraska, USA.</title>
        <authorList>
            <person name="Schachtman D."/>
        </authorList>
    </citation>
    <scope>NUCLEOTIDE SEQUENCE</scope>
    <source>
        <strain evidence="2">BE330</strain>
    </source>
</reference>
<comment type="caution">
    <text evidence="2">The sequence shown here is derived from an EMBL/GenBank/DDBJ whole genome shotgun (WGS) entry which is preliminary data.</text>
</comment>
<dbReference type="Proteomes" id="UP001185331">
    <property type="component" value="Unassembled WGS sequence"/>
</dbReference>
<organism evidence="2 3">
    <name type="scientific">Deinococcus soli</name>
    <name type="common">ex Cha et al. 2016</name>
    <dbReference type="NCBI Taxonomy" id="1309411"/>
    <lineage>
        <taxon>Bacteria</taxon>
        <taxon>Thermotogati</taxon>
        <taxon>Deinococcota</taxon>
        <taxon>Deinococci</taxon>
        <taxon>Deinococcales</taxon>
        <taxon>Deinococcaceae</taxon>
        <taxon>Deinococcus</taxon>
    </lineage>
</organism>
<dbReference type="SUPFAM" id="SSF49777">
    <property type="entry name" value="PEBP-like"/>
    <property type="match status" value="1"/>
</dbReference>
<evidence type="ECO:0000256" key="1">
    <source>
        <dbReference type="SAM" id="MobiDB-lite"/>
    </source>
</evidence>
<protein>
    <submittedName>
        <fullName evidence="2">Phosphatidylethanolamine-binding protein (PEBP) family uncharacterized protein</fullName>
    </submittedName>
</protein>
<dbReference type="InterPro" id="IPR036610">
    <property type="entry name" value="PEBP-like_sf"/>
</dbReference>
<name>A0AAE3XFJ7_9DEIO</name>
<accession>A0AAE3XFJ7</accession>
<dbReference type="InterPro" id="IPR008914">
    <property type="entry name" value="PEBP"/>
</dbReference>
<dbReference type="AlphaFoldDB" id="A0AAE3XFJ7"/>